<feature type="compositionally biased region" description="Basic and acidic residues" evidence="7">
    <location>
        <begin position="280"/>
        <end position="296"/>
    </location>
</feature>
<dbReference type="STRING" id="1157962.A0A250X3R0"/>
<dbReference type="GO" id="GO:0008176">
    <property type="term" value="F:tRNA (guanine(46)-N7)-methyltransferase activity"/>
    <property type="evidence" value="ECO:0007669"/>
    <property type="project" value="UniProtKB-EC"/>
</dbReference>
<dbReference type="CDD" id="cd02440">
    <property type="entry name" value="AdoMet_MTases"/>
    <property type="match status" value="1"/>
</dbReference>
<keyword evidence="3" id="KW-0489">Methyltransferase</keyword>
<name>A0A250X3R0_9CHLO</name>
<keyword evidence="4" id="KW-0808">Transferase</keyword>
<dbReference type="PANTHER" id="PTHR23417:SF21">
    <property type="entry name" value="TRNA (GUANINE-N(7)-)-METHYLTRANSFERASE"/>
    <property type="match status" value="1"/>
</dbReference>
<dbReference type="InterPro" id="IPR003358">
    <property type="entry name" value="tRNA_(Gua-N-7)_MeTrfase_Trmb"/>
</dbReference>
<dbReference type="EMBL" id="BEGY01000025">
    <property type="protein sequence ID" value="GAX77532.1"/>
    <property type="molecule type" value="Genomic_DNA"/>
</dbReference>
<evidence type="ECO:0000256" key="3">
    <source>
        <dbReference type="ARBA" id="ARBA00022603"/>
    </source>
</evidence>
<feature type="compositionally biased region" description="Acidic residues" evidence="7">
    <location>
        <begin position="315"/>
        <end position="329"/>
    </location>
</feature>
<proteinExistence type="predicted"/>
<evidence type="ECO:0000256" key="1">
    <source>
        <dbReference type="ARBA" id="ARBA00000142"/>
    </source>
</evidence>
<evidence type="ECO:0000256" key="7">
    <source>
        <dbReference type="SAM" id="MobiDB-lite"/>
    </source>
</evidence>
<dbReference type="PANTHER" id="PTHR23417">
    <property type="entry name" value="3-DEOXY-D-MANNO-OCTULOSONIC-ACID TRANSFERASE/TRNA GUANINE-N 7 - -METHYLTRANSFERASE"/>
    <property type="match status" value="1"/>
</dbReference>
<evidence type="ECO:0000256" key="5">
    <source>
        <dbReference type="ARBA" id="ARBA00022691"/>
    </source>
</evidence>
<dbReference type="Gene3D" id="3.40.50.150">
    <property type="entry name" value="Vaccinia Virus protein VP39"/>
    <property type="match status" value="1"/>
</dbReference>
<comment type="caution">
    <text evidence="8">The sequence shown here is derived from an EMBL/GenBank/DDBJ whole genome shotgun (WGS) entry which is preliminary data.</text>
</comment>
<keyword evidence="9" id="KW-1185">Reference proteome</keyword>
<evidence type="ECO:0000256" key="6">
    <source>
        <dbReference type="ARBA" id="ARBA00022694"/>
    </source>
</evidence>
<dbReference type="EC" id="2.1.1.33" evidence="2"/>
<dbReference type="SUPFAM" id="SSF53335">
    <property type="entry name" value="S-adenosyl-L-methionine-dependent methyltransferases"/>
    <property type="match status" value="1"/>
</dbReference>
<dbReference type="Pfam" id="PF02390">
    <property type="entry name" value="Methyltransf_4"/>
    <property type="match status" value="1"/>
</dbReference>
<feature type="region of interest" description="Disordered" evidence="7">
    <location>
        <begin position="247"/>
        <end position="343"/>
    </location>
</feature>
<organism evidence="8 9">
    <name type="scientific">Chlamydomonas eustigma</name>
    <dbReference type="NCBI Taxonomy" id="1157962"/>
    <lineage>
        <taxon>Eukaryota</taxon>
        <taxon>Viridiplantae</taxon>
        <taxon>Chlorophyta</taxon>
        <taxon>core chlorophytes</taxon>
        <taxon>Chlorophyceae</taxon>
        <taxon>CS clade</taxon>
        <taxon>Chlamydomonadales</taxon>
        <taxon>Chlamydomonadaceae</taxon>
        <taxon>Chlamydomonas</taxon>
    </lineage>
</organism>
<sequence>MKRTCHPRLLGSGRPLTPRVLPESVLPVDHVNSPFHELDLEELWKGIGKTRVRQHVNPLRREYQVPTGPMQWSQAFADPALPLAIDLGCGPGRFLMLKHKRQKDSIQMNYLGVEIREKLVERAKEWAGRLGMCDHVHFVHTNATISLSTMMAGYPGPILSVYIQFPDPHFKKRHRKRRIFQPSLVRTVRDLLPSGGQLFLQSDVEMVSIAMRNIFEMYAFDDFELAAEHSGQEEDVFFSNTTSAAASSNALDEDRSTSPAQHIQDAHHSSSSTSSCQEASGDHDPAFIAEDSRRGDAQTTHFSDEEATPDCKEQEDAEEEEEETGDYDSMESKWASGGWLRRNPLGVPTEREHYVIQQGLPVYRVLLKRK</sequence>
<gene>
    <name evidence="8" type="ORF">CEUSTIGMA_g4976.t1</name>
</gene>
<protein>
    <recommendedName>
        <fullName evidence="2">tRNA (guanine(46)-N(7))-methyltransferase</fullName>
        <ecNumber evidence="2">2.1.1.33</ecNumber>
    </recommendedName>
</protein>
<dbReference type="OrthoDB" id="47276at2759"/>
<evidence type="ECO:0000256" key="4">
    <source>
        <dbReference type="ARBA" id="ARBA00022679"/>
    </source>
</evidence>
<dbReference type="GO" id="GO:0043527">
    <property type="term" value="C:tRNA methyltransferase complex"/>
    <property type="evidence" value="ECO:0007669"/>
    <property type="project" value="TreeGrafter"/>
</dbReference>
<accession>A0A250X3R0</accession>
<reference evidence="8 9" key="1">
    <citation type="submission" date="2017-08" db="EMBL/GenBank/DDBJ databases">
        <title>Acidophilic green algal genome provides insights into adaptation to an acidic environment.</title>
        <authorList>
            <person name="Hirooka S."/>
            <person name="Hirose Y."/>
            <person name="Kanesaki Y."/>
            <person name="Higuchi S."/>
            <person name="Fujiwara T."/>
            <person name="Onuma R."/>
            <person name="Era A."/>
            <person name="Ohbayashi R."/>
            <person name="Uzuka A."/>
            <person name="Nozaki H."/>
            <person name="Yoshikawa H."/>
            <person name="Miyagishima S.Y."/>
        </authorList>
    </citation>
    <scope>NUCLEOTIDE SEQUENCE [LARGE SCALE GENOMIC DNA]</scope>
    <source>
        <strain evidence="8 9">NIES-2499</strain>
    </source>
</reference>
<dbReference type="AlphaFoldDB" id="A0A250X3R0"/>
<evidence type="ECO:0000313" key="9">
    <source>
        <dbReference type="Proteomes" id="UP000232323"/>
    </source>
</evidence>
<keyword evidence="6" id="KW-0819">tRNA processing</keyword>
<evidence type="ECO:0000313" key="8">
    <source>
        <dbReference type="EMBL" id="GAX77532.1"/>
    </source>
</evidence>
<evidence type="ECO:0000256" key="2">
    <source>
        <dbReference type="ARBA" id="ARBA00011977"/>
    </source>
</evidence>
<comment type="catalytic activity">
    <reaction evidence="1">
        <text>guanosine(46) in tRNA + S-adenosyl-L-methionine = N(7)-methylguanosine(46) in tRNA + S-adenosyl-L-homocysteine</text>
        <dbReference type="Rhea" id="RHEA:42708"/>
        <dbReference type="Rhea" id="RHEA-COMP:10188"/>
        <dbReference type="Rhea" id="RHEA-COMP:10189"/>
        <dbReference type="ChEBI" id="CHEBI:57856"/>
        <dbReference type="ChEBI" id="CHEBI:59789"/>
        <dbReference type="ChEBI" id="CHEBI:74269"/>
        <dbReference type="ChEBI" id="CHEBI:74480"/>
        <dbReference type="EC" id="2.1.1.33"/>
    </reaction>
</comment>
<dbReference type="PROSITE" id="PS51625">
    <property type="entry name" value="SAM_MT_TRMB"/>
    <property type="match status" value="1"/>
</dbReference>
<keyword evidence="5" id="KW-0949">S-adenosyl-L-methionine</keyword>
<dbReference type="Proteomes" id="UP000232323">
    <property type="component" value="Unassembled WGS sequence"/>
</dbReference>
<dbReference type="InterPro" id="IPR029063">
    <property type="entry name" value="SAM-dependent_MTases_sf"/>
</dbReference>